<dbReference type="Gene3D" id="3.40.50.300">
    <property type="entry name" value="P-loop containing nucleotide triphosphate hydrolases"/>
    <property type="match status" value="1"/>
</dbReference>
<dbReference type="GO" id="GO:0003924">
    <property type="term" value="F:GTPase activity"/>
    <property type="evidence" value="ECO:0007669"/>
    <property type="project" value="TreeGrafter"/>
</dbReference>
<dbReference type="GO" id="GO:0006412">
    <property type="term" value="P:translation"/>
    <property type="evidence" value="ECO:0007669"/>
    <property type="project" value="TreeGrafter"/>
</dbReference>
<dbReference type="AlphaFoldDB" id="A0A9D1HJB2"/>
<dbReference type="Proteomes" id="UP000824124">
    <property type="component" value="Unassembled WGS sequence"/>
</dbReference>
<evidence type="ECO:0000256" key="4">
    <source>
        <dbReference type="PIRNR" id="PIRNR006230"/>
    </source>
</evidence>
<comment type="function">
    <text evidence="4">Required for a late step of 50S ribosomal subunit assembly. Has GTPase activity.</text>
</comment>
<dbReference type="SUPFAM" id="SSF52540">
    <property type="entry name" value="P-loop containing nucleoside triphosphate hydrolases"/>
    <property type="match status" value="1"/>
</dbReference>
<keyword evidence="2 4" id="KW-0547">Nucleotide-binding</keyword>
<dbReference type="GO" id="GO:0005737">
    <property type="term" value="C:cytoplasm"/>
    <property type="evidence" value="ECO:0007669"/>
    <property type="project" value="UniProtKB-SubCell"/>
</dbReference>
<accession>A0A9D1HJB2</accession>
<sequence>MTVIQWYPGHMAKARRLMEEDMRVVDMSLVVLDARIPLSSYNPDFDRILAKKPQLMVLNKQDLADSTATKQWLAYFRRRGLGAVGINAQAGHGMKELEKAIMQTAEPLFAELEAKGRRRRPVRAMVVGSPNTGKSTLINSLLPKAVSKTGNKPGVTRGRQWVRLGDKIELLDTPGVLWPKFETHSVAFRLAATGAISETVYDYYQVALELLDWLRQRGLADLCARYKLAEAEMATCHVEEVLAAIGRSRGLLAAGGVVREEETARLLLAEFRNGKIGRFTLDDVPGAR</sequence>
<dbReference type="Pfam" id="PF01926">
    <property type="entry name" value="MMR_HSR1"/>
    <property type="match status" value="1"/>
</dbReference>
<keyword evidence="3 4" id="KW-0342">GTP-binding</keyword>
<dbReference type="InterPro" id="IPR023179">
    <property type="entry name" value="GTP-bd_ortho_bundle_sf"/>
</dbReference>
<reference evidence="7" key="2">
    <citation type="journal article" date="2021" name="PeerJ">
        <title>Extensive microbial diversity within the chicken gut microbiome revealed by metagenomics and culture.</title>
        <authorList>
            <person name="Gilroy R."/>
            <person name="Ravi A."/>
            <person name="Getino M."/>
            <person name="Pursley I."/>
            <person name="Horton D.L."/>
            <person name="Alikhan N.F."/>
            <person name="Baker D."/>
            <person name="Gharbi K."/>
            <person name="Hall N."/>
            <person name="Watson M."/>
            <person name="Adriaenssens E.M."/>
            <person name="Foster-Nyarko E."/>
            <person name="Jarju S."/>
            <person name="Secka A."/>
            <person name="Antonio M."/>
            <person name="Oren A."/>
            <person name="Chaudhuri R.R."/>
            <person name="La Ragione R."/>
            <person name="Hildebrand F."/>
            <person name="Pallen M.J."/>
        </authorList>
    </citation>
    <scope>NUCLEOTIDE SEQUENCE</scope>
    <source>
        <strain evidence="7">2830</strain>
    </source>
</reference>
<feature type="binding site" evidence="5">
    <location>
        <begin position="131"/>
        <end position="136"/>
    </location>
    <ligand>
        <name>GTP</name>
        <dbReference type="ChEBI" id="CHEBI:37565"/>
    </ligand>
</feature>
<gene>
    <name evidence="7" type="primary">ylqF</name>
    <name evidence="7" type="ORF">IAB00_03575</name>
</gene>
<keyword evidence="4" id="KW-0963">Cytoplasm</keyword>
<dbReference type="PIRSF" id="PIRSF006230">
    <property type="entry name" value="MG442"/>
    <property type="match status" value="1"/>
</dbReference>
<dbReference type="GO" id="GO:0005525">
    <property type="term" value="F:GTP binding"/>
    <property type="evidence" value="ECO:0007669"/>
    <property type="project" value="UniProtKB-KW"/>
</dbReference>
<evidence type="ECO:0000259" key="6">
    <source>
        <dbReference type="PROSITE" id="PS51721"/>
    </source>
</evidence>
<evidence type="ECO:0000256" key="3">
    <source>
        <dbReference type="ARBA" id="ARBA00023134"/>
    </source>
</evidence>
<dbReference type="InterPro" id="IPR006073">
    <property type="entry name" value="GTP-bd"/>
</dbReference>
<dbReference type="InterPro" id="IPR019991">
    <property type="entry name" value="GTP-bd_ribosome_bgen"/>
</dbReference>
<comment type="similarity">
    <text evidence="4">Belongs to the TRAFAC class YlqF/YawG GTPase family. MTG1 subfamily.</text>
</comment>
<protein>
    <recommendedName>
        <fullName evidence="1 4">Ribosome biogenesis GTPase A</fullName>
    </recommendedName>
</protein>
<feature type="binding site" evidence="5">
    <location>
        <begin position="59"/>
        <end position="62"/>
    </location>
    <ligand>
        <name>GTP</name>
        <dbReference type="ChEBI" id="CHEBI:37565"/>
    </ligand>
</feature>
<dbReference type="CDD" id="cd01856">
    <property type="entry name" value="YlqF"/>
    <property type="match status" value="1"/>
</dbReference>
<evidence type="ECO:0000313" key="8">
    <source>
        <dbReference type="Proteomes" id="UP000824124"/>
    </source>
</evidence>
<reference evidence="7" key="1">
    <citation type="submission" date="2020-10" db="EMBL/GenBank/DDBJ databases">
        <authorList>
            <person name="Gilroy R."/>
        </authorList>
    </citation>
    <scope>NUCLEOTIDE SEQUENCE</scope>
    <source>
        <strain evidence="7">2830</strain>
    </source>
</reference>
<evidence type="ECO:0000256" key="1">
    <source>
        <dbReference type="ARBA" id="ARBA00014898"/>
    </source>
</evidence>
<name>A0A9D1HJB2_9FIRM</name>
<evidence type="ECO:0000313" key="7">
    <source>
        <dbReference type="EMBL" id="HIU10314.1"/>
    </source>
</evidence>
<dbReference type="NCBIfam" id="TIGR03596">
    <property type="entry name" value="GTPase_YlqF"/>
    <property type="match status" value="1"/>
</dbReference>
<evidence type="ECO:0000256" key="5">
    <source>
        <dbReference type="PIRSR" id="PIRSR006230-1"/>
    </source>
</evidence>
<dbReference type="PROSITE" id="PS51721">
    <property type="entry name" value="G_CP"/>
    <property type="match status" value="1"/>
</dbReference>
<dbReference type="InterPro" id="IPR027417">
    <property type="entry name" value="P-loop_NTPase"/>
</dbReference>
<dbReference type="PANTHER" id="PTHR45782:SF4">
    <property type="entry name" value="MITOCHONDRIAL RIBOSOME-ASSOCIATED GTPASE 1"/>
    <property type="match status" value="1"/>
</dbReference>
<feature type="domain" description="CP-type G" evidence="6">
    <location>
        <begin position="11"/>
        <end position="179"/>
    </location>
</feature>
<dbReference type="PANTHER" id="PTHR45782">
    <property type="entry name" value="MITOCHONDRIAL RIBOSOME-ASSOCIATED GTPASE 1"/>
    <property type="match status" value="1"/>
</dbReference>
<dbReference type="Gene3D" id="1.10.1580.10">
    <property type="match status" value="1"/>
</dbReference>
<dbReference type="EMBL" id="DVMH01000020">
    <property type="protein sequence ID" value="HIU10314.1"/>
    <property type="molecule type" value="Genomic_DNA"/>
</dbReference>
<comment type="caution">
    <text evidence="7">The sequence shown here is derived from an EMBL/GenBank/DDBJ whole genome shotgun (WGS) entry which is preliminary data.</text>
</comment>
<comment type="subcellular location">
    <subcellularLocation>
        <location evidence="4">Cytoplasm</location>
    </subcellularLocation>
</comment>
<evidence type="ECO:0000256" key="2">
    <source>
        <dbReference type="ARBA" id="ARBA00022741"/>
    </source>
</evidence>
<organism evidence="7 8">
    <name type="scientific">Candidatus Avidehalobacter gallistercoris</name>
    <dbReference type="NCBI Taxonomy" id="2840694"/>
    <lineage>
        <taxon>Bacteria</taxon>
        <taxon>Bacillati</taxon>
        <taxon>Bacillota</taxon>
        <taxon>Clostridia</taxon>
        <taxon>Eubacteriales</taxon>
        <taxon>Peptococcaceae</taxon>
        <taxon>Peptococcaceae incertae sedis</taxon>
        <taxon>Candidatus Avidehalobacter</taxon>
    </lineage>
</organism>
<feature type="binding site" evidence="5">
    <location>
        <position position="175"/>
    </location>
    <ligand>
        <name>GTP</name>
        <dbReference type="ChEBI" id="CHEBI:37565"/>
    </ligand>
</feature>
<dbReference type="InterPro" id="IPR030378">
    <property type="entry name" value="G_CP_dom"/>
</dbReference>
<dbReference type="FunFam" id="3.40.50.300:FF:000590">
    <property type="entry name" value="Ribosome biogenesis GTPase A"/>
    <property type="match status" value="1"/>
</dbReference>
<proteinExistence type="inferred from homology"/>
<dbReference type="InterPro" id="IPR016478">
    <property type="entry name" value="GTPase_MTG1"/>
</dbReference>